<accession>A0A1J4KG15</accession>
<evidence type="ECO:0000313" key="3">
    <source>
        <dbReference type="Proteomes" id="UP000179807"/>
    </source>
</evidence>
<reference evidence="2" key="1">
    <citation type="submission" date="2016-10" db="EMBL/GenBank/DDBJ databases">
        <authorList>
            <person name="Benchimol M."/>
            <person name="Almeida L.G."/>
            <person name="Vasconcelos A.T."/>
            <person name="Perreira-Neves A."/>
            <person name="Rosa I.A."/>
            <person name="Tasca T."/>
            <person name="Bogo M.R."/>
            <person name="de Souza W."/>
        </authorList>
    </citation>
    <scope>NUCLEOTIDE SEQUENCE [LARGE SCALE GENOMIC DNA]</scope>
    <source>
        <strain evidence="2">K</strain>
    </source>
</reference>
<dbReference type="Proteomes" id="UP000179807">
    <property type="component" value="Unassembled WGS sequence"/>
</dbReference>
<dbReference type="EMBL" id="MLAK01000614">
    <property type="protein sequence ID" value="OHT10359.1"/>
    <property type="molecule type" value="Genomic_DNA"/>
</dbReference>
<dbReference type="AlphaFoldDB" id="A0A1J4KG15"/>
<keyword evidence="1" id="KW-0175">Coiled coil</keyword>
<gene>
    <name evidence="2" type="ORF">TRFO_20405</name>
</gene>
<name>A0A1J4KG15_9EUKA</name>
<comment type="caution">
    <text evidence="2">The sequence shown here is derived from an EMBL/GenBank/DDBJ whole genome shotgun (WGS) entry which is preliminary data.</text>
</comment>
<protein>
    <submittedName>
        <fullName evidence="2">Uncharacterized protein</fullName>
    </submittedName>
</protein>
<evidence type="ECO:0000313" key="2">
    <source>
        <dbReference type="EMBL" id="OHT10359.1"/>
    </source>
</evidence>
<organism evidence="2 3">
    <name type="scientific">Tritrichomonas foetus</name>
    <dbReference type="NCBI Taxonomy" id="1144522"/>
    <lineage>
        <taxon>Eukaryota</taxon>
        <taxon>Metamonada</taxon>
        <taxon>Parabasalia</taxon>
        <taxon>Tritrichomonadida</taxon>
        <taxon>Tritrichomonadidae</taxon>
        <taxon>Tritrichomonas</taxon>
    </lineage>
</organism>
<dbReference type="VEuPathDB" id="TrichDB:TRFO_20405"/>
<evidence type="ECO:0000256" key="1">
    <source>
        <dbReference type="SAM" id="Coils"/>
    </source>
</evidence>
<dbReference type="RefSeq" id="XP_068363495.1">
    <property type="nucleotide sequence ID" value="XM_068501377.1"/>
</dbReference>
<keyword evidence="3" id="KW-1185">Reference proteome</keyword>
<proteinExistence type="predicted"/>
<dbReference type="GeneID" id="94836081"/>
<feature type="coiled-coil region" evidence="1">
    <location>
        <begin position="180"/>
        <end position="231"/>
    </location>
</feature>
<sequence length="306" mass="36369">MLNPAQNNIQEKIKNIISMLDGYRSEDEVKLQSDLKKLKHKFKNSDFTNLDLIDNYLQEYQKEVLPQINKMIQEQTKQLDSSIFSKFQEIIAKFVNDSFNKAILNEIKNYIDDSPKKINHFFLPKGILMYVVKLHLEFEKLQKKINQRQKEIDDNSAIPTLKNFIMPNNNDLRDHIDISQDLMNELVDFANTDLKNLEKENSELKSDLQIIKELNEETERENNLNDQLKHQIYEITKLKMEHLKMKNEVFPEREKRLKEMIAIFSQQFGIVNPAEKYNQLIKIINNTQIDPENINEKIRSIFKINQ</sequence>